<dbReference type="SUPFAM" id="SSF48264">
    <property type="entry name" value="Cytochrome P450"/>
    <property type="match status" value="1"/>
</dbReference>
<evidence type="ECO:0000256" key="1">
    <source>
        <dbReference type="ARBA" id="ARBA00010617"/>
    </source>
</evidence>
<dbReference type="GO" id="GO:0036199">
    <property type="term" value="F:cholest-4-en-3-one 26-monooxygenase activity"/>
    <property type="evidence" value="ECO:0007669"/>
    <property type="project" value="TreeGrafter"/>
</dbReference>
<gene>
    <name evidence="8" type="ORF">GCM10012284_26870</name>
</gene>
<reference evidence="8" key="1">
    <citation type="journal article" date="2014" name="Int. J. Syst. Evol. Microbiol.">
        <title>Complete genome sequence of Corynebacterium casei LMG S-19264T (=DSM 44701T), isolated from a smear-ripened cheese.</title>
        <authorList>
            <consortium name="US DOE Joint Genome Institute (JGI-PGF)"/>
            <person name="Walter F."/>
            <person name="Albersmeier A."/>
            <person name="Kalinowski J."/>
            <person name="Ruckert C."/>
        </authorList>
    </citation>
    <scope>NUCLEOTIDE SEQUENCE</scope>
    <source>
        <strain evidence="8">CGMCC 4.7299</strain>
    </source>
</reference>
<evidence type="ECO:0000313" key="9">
    <source>
        <dbReference type="Proteomes" id="UP000656042"/>
    </source>
</evidence>
<dbReference type="PROSITE" id="PS00086">
    <property type="entry name" value="CYTOCHROME_P450"/>
    <property type="match status" value="1"/>
</dbReference>
<dbReference type="InterPro" id="IPR002397">
    <property type="entry name" value="Cyt_P450_B"/>
</dbReference>
<comment type="similarity">
    <text evidence="1 7">Belongs to the cytochrome P450 family.</text>
</comment>
<dbReference type="CDD" id="cd20625">
    <property type="entry name" value="CYP164-like"/>
    <property type="match status" value="1"/>
</dbReference>
<dbReference type="PANTHER" id="PTHR46696">
    <property type="entry name" value="P450, PUTATIVE (EUROFUNG)-RELATED"/>
    <property type="match status" value="1"/>
</dbReference>
<dbReference type="PANTHER" id="PTHR46696:SF4">
    <property type="entry name" value="BIOTIN BIOSYNTHESIS CYTOCHROME P450"/>
    <property type="match status" value="1"/>
</dbReference>
<dbReference type="Pfam" id="PF00067">
    <property type="entry name" value="p450"/>
    <property type="match status" value="1"/>
</dbReference>
<evidence type="ECO:0000256" key="3">
    <source>
        <dbReference type="ARBA" id="ARBA00022723"/>
    </source>
</evidence>
<dbReference type="EMBL" id="BMMX01000009">
    <property type="protein sequence ID" value="GGK91618.1"/>
    <property type="molecule type" value="Genomic_DNA"/>
</dbReference>
<dbReference type="PRINTS" id="PR00359">
    <property type="entry name" value="BP450"/>
</dbReference>
<keyword evidence="2 7" id="KW-0349">Heme</keyword>
<dbReference type="GO" id="GO:0008395">
    <property type="term" value="F:steroid hydroxylase activity"/>
    <property type="evidence" value="ECO:0007669"/>
    <property type="project" value="TreeGrafter"/>
</dbReference>
<dbReference type="GO" id="GO:0005506">
    <property type="term" value="F:iron ion binding"/>
    <property type="evidence" value="ECO:0007669"/>
    <property type="project" value="InterPro"/>
</dbReference>
<dbReference type="PRINTS" id="PR00385">
    <property type="entry name" value="P450"/>
</dbReference>
<dbReference type="FunFam" id="1.10.630.10:FF:000018">
    <property type="entry name" value="Cytochrome P450 monooxygenase"/>
    <property type="match status" value="1"/>
</dbReference>
<evidence type="ECO:0000256" key="6">
    <source>
        <dbReference type="ARBA" id="ARBA00023033"/>
    </source>
</evidence>
<dbReference type="GO" id="GO:0020037">
    <property type="term" value="F:heme binding"/>
    <property type="evidence" value="ECO:0007669"/>
    <property type="project" value="InterPro"/>
</dbReference>
<reference evidence="8" key="2">
    <citation type="submission" date="2020-09" db="EMBL/GenBank/DDBJ databases">
        <authorList>
            <person name="Sun Q."/>
            <person name="Zhou Y."/>
        </authorList>
    </citation>
    <scope>NUCLEOTIDE SEQUENCE</scope>
    <source>
        <strain evidence="8">CGMCC 4.7299</strain>
    </source>
</reference>
<sequence length="434" mass="47455">MADRGRLGAGDLRTAVAFAGGLYRRRLGFVYHGYLHHDPISQLHLRTGRDDPYAVYRRVRAQGALVPTRLGRWMTATHRVCDAVLRDRRFGVRSAELVAGSEADEFDMSMLDRDPPDHTRLRRLAQPSFGPRRMAAYRPRIERTVDELLTRAGAEFDVVSALAAPLPIAVITDLLGVPDADAERFARYGVVIGGALDGISSLRHAARLRAAAAELRVLFEELFELRRHTPADDVISRIVAARGDRIGPQEMVPLCNLLLVAGFETTVNLVGNAVNALLDHPRQWAELCADPHGLAGPAIEETLRWDPPVQRTARCALEDVELAGRTVRAGDFVVTLLGGANRDPEVFADPDRFDIHRTPGADHLAFSSGIHYCVGQPLARLEATVALRMLAERMPGLRRAGPMRRRIGGLLRGPIRLPVRATATAPAVGAGKAA</sequence>
<accession>A0A8J3BYB8</accession>
<keyword evidence="4 7" id="KW-0560">Oxidoreductase</keyword>
<protein>
    <submittedName>
        <fullName evidence="8">Cytochrome P450</fullName>
    </submittedName>
</protein>
<name>A0A8J3BYB8_9ACTN</name>
<evidence type="ECO:0000256" key="4">
    <source>
        <dbReference type="ARBA" id="ARBA00023002"/>
    </source>
</evidence>
<dbReference type="Gene3D" id="1.10.630.10">
    <property type="entry name" value="Cytochrome P450"/>
    <property type="match status" value="1"/>
</dbReference>
<dbReference type="GO" id="GO:0017000">
    <property type="term" value="P:antibiotic biosynthetic process"/>
    <property type="evidence" value="ECO:0007669"/>
    <property type="project" value="UniProtKB-ARBA"/>
</dbReference>
<dbReference type="Proteomes" id="UP000656042">
    <property type="component" value="Unassembled WGS sequence"/>
</dbReference>
<keyword evidence="6 7" id="KW-0503">Monooxygenase</keyword>
<dbReference type="InterPro" id="IPR036396">
    <property type="entry name" value="Cyt_P450_sf"/>
</dbReference>
<evidence type="ECO:0000256" key="5">
    <source>
        <dbReference type="ARBA" id="ARBA00023004"/>
    </source>
</evidence>
<dbReference type="GO" id="GO:0006707">
    <property type="term" value="P:cholesterol catabolic process"/>
    <property type="evidence" value="ECO:0007669"/>
    <property type="project" value="TreeGrafter"/>
</dbReference>
<dbReference type="RefSeq" id="WP_189079512.1">
    <property type="nucleotide sequence ID" value="NZ_BMMX01000009.1"/>
</dbReference>
<dbReference type="InterPro" id="IPR001128">
    <property type="entry name" value="Cyt_P450"/>
</dbReference>
<evidence type="ECO:0000256" key="2">
    <source>
        <dbReference type="ARBA" id="ARBA00022617"/>
    </source>
</evidence>
<dbReference type="AlphaFoldDB" id="A0A8J3BYB8"/>
<evidence type="ECO:0000256" key="7">
    <source>
        <dbReference type="RuleBase" id="RU000461"/>
    </source>
</evidence>
<keyword evidence="5 7" id="KW-0408">Iron</keyword>
<keyword evidence="9" id="KW-1185">Reference proteome</keyword>
<evidence type="ECO:0000313" key="8">
    <source>
        <dbReference type="EMBL" id="GGK91618.1"/>
    </source>
</evidence>
<proteinExistence type="inferred from homology"/>
<organism evidence="8 9">
    <name type="scientific">Mangrovihabitans endophyticus</name>
    <dbReference type="NCBI Taxonomy" id="1751298"/>
    <lineage>
        <taxon>Bacteria</taxon>
        <taxon>Bacillati</taxon>
        <taxon>Actinomycetota</taxon>
        <taxon>Actinomycetes</taxon>
        <taxon>Micromonosporales</taxon>
        <taxon>Micromonosporaceae</taxon>
        <taxon>Mangrovihabitans</taxon>
    </lineage>
</organism>
<dbReference type="InterPro" id="IPR017972">
    <property type="entry name" value="Cyt_P450_CS"/>
</dbReference>
<keyword evidence="3 7" id="KW-0479">Metal-binding</keyword>
<comment type="caution">
    <text evidence="8">The sequence shown here is derived from an EMBL/GenBank/DDBJ whole genome shotgun (WGS) entry which is preliminary data.</text>
</comment>